<keyword evidence="4" id="KW-1185">Reference proteome</keyword>
<dbReference type="Proteomes" id="UP000035352">
    <property type="component" value="Chromosome"/>
</dbReference>
<dbReference type="Pfam" id="PF02636">
    <property type="entry name" value="Methyltransf_28"/>
    <property type="match status" value="1"/>
</dbReference>
<organism evidence="3 4">
    <name type="scientific">Caldimonas brevitalea</name>
    <dbReference type="NCBI Taxonomy" id="413882"/>
    <lineage>
        <taxon>Bacteria</taxon>
        <taxon>Pseudomonadati</taxon>
        <taxon>Pseudomonadota</taxon>
        <taxon>Betaproteobacteria</taxon>
        <taxon>Burkholderiales</taxon>
        <taxon>Sphaerotilaceae</taxon>
        <taxon>Caldimonas</taxon>
    </lineage>
</organism>
<dbReference type="AlphaFoldDB" id="A0A0G3BCZ3"/>
<dbReference type="InterPro" id="IPR029063">
    <property type="entry name" value="SAM-dependent_MTases_sf"/>
</dbReference>
<name>A0A0G3BCZ3_9BURK</name>
<keyword evidence="1" id="KW-0489">Methyltransferase</keyword>
<dbReference type="PANTHER" id="PTHR12049:SF7">
    <property type="entry name" value="PROTEIN ARGININE METHYLTRANSFERASE NDUFAF7, MITOCHONDRIAL"/>
    <property type="match status" value="1"/>
</dbReference>
<dbReference type="KEGG" id="pbh:AAW51_0568"/>
<gene>
    <name evidence="3" type="ORF">AAW51_0568</name>
</gene>
<dbReference type="InterPro" id="IPR003788">
    <property type="entry name" value="NDUFAF7"/>
</dbReference>
<dbReference type="SUPFAM" id="SSF53335">
    <property type="entry name" value="S-adenosyl-L-methionine-dependent methyltransferases"/>
    <property type="match status" value="1"/>
</dbReference>
<reference evidence="3 4" key="1">
    <citation type="submission" date="2015-05" db="EMBL/GenBank/DDBJ databases">
        <authorList>
            <person name="Tang B."/>
            <person name="Yu Y."/>
        </authorList>
    </citation>
    <scope>NUCLEOTIDE SEQUENCE [LARGE SCALE GENOMIC DNA]</scope>
    <source>
        <strain evidence="3 4">DSM 7029</strain>
    </source>
</reference>
<evidence type="ECO:0000313" key="3">
    <source>
        <dbReference type="EMBL" id="AKJ27259.1"/>
    </source>
</evidence>
<evidence type="ECO:0008006" key="5">
    <source>
        <dbReference type="Google" id="ProtNLM"/>
    </source>
</evidence>
<dbReference type="GO" id="GO:0035243">
    <property type="term" value="F:protein-arginine omega-N symmetric methyltransferase activity"/>
    <property type="evidence" value="ECO:0007669"/>
    <property type="project" value="TreeGrafter"/>
</dbReference>
<dbReference type="PANTHER" id="PTHR12049">
    <property type="entry name" value="PROTEIN ARGININE METHYLTRANSFERASE NDUFAF7, MITOCHONDRIAL"/>
    <property type="match status" value="1"/>
</dbReference>
<evidence type="ECO:0000256" key="2">
    <source>
        <dbReference type="ARBA" id="ARBA00022679"/>
    </source>
</evidence>
<dbReference type="EMBL" id="CP011371">
    <property type="protein sequence ID" value="AKJ27259.1"/>
    <property type="molecule type" value="Genomic_DNA"/>
</dbReference>
<proteinExistence type="predicted"/>
<evidence type="ECO:0000313" key="4">
    <source>
        <dbReference type="Proteomes" id="UP000035352"/>
    </source>
</evidence>
<dbReference type="PATRIC" id="fig|413882.6.peg.602"/>
<dbReference type="RefSeq" id="WP_047193406.1">
    <property type="nucleotide sequence ID" value="NZ_CP011371.1"/>
</dbReference>
<evidence type="ECO:0000256" key="1">
    <source>
        <dbReference type="ARBA" id="ARBA00022603"/>
    </source>
</evidence>
<sequence length="385" mass="41488">MQRHDDEPASVAADLQTRLLARLREAARAQDGWLPFDRYMATVLYEPGLGYYANQSRKFGALPSSGSDFVTAPELTPLFARALSRQLRQALVLSATTEVWEFGAGSGALAAELLLSLGSACSAYHIVELSAVLRERQRRQIEAVAGGAVARVQWHDTLPGDIRGVVVGNEVLDAMPVQLLHFDGSRWWERGVAVGDAGLAWADRPTALRPPVEAEFVPGTVTEVHLQAEAFIRTLAATLTRGAAFFLDYGFPEGEYYHPQRVGGTLMCHRGHQADTDPLSGLGQKDITAHVNFTGIALAGQDSGLDVVGYTTQGRFLMNCGLLDLLPPAQAGGPAETERLRSVSAVQKLVNEHEMGELFKVVGFARGADLSDALGFAVGDRSHTL</sequence>
<dbReference type="Gene3D" id="3.40.50.12710">
    <property type="match status" value="1"/>
</dbReference>
<keyword evidence="2" id="KW-0808">Transferase</keyword>
<accession>A0A0G3BCZ3</accession>
<dbReference type="STRING" id="413882.AAW51_0568"/>
<dbReference type="GO" id="GO:0032259">
    <property type="term" value="P:methylation"/>
    <property type="evidence" value="ECO:0007669"/>
    <property type="project" value="UniProtKB-KW"/>
</dbReference>
<protein>
    <recommendedName>
        <fullName evidence="5">Class I SAM-dependent methyltransferase</fullName>
    </recommendedName>
</protein>
<dbReference type="OrthoDB" id="9794208at2"/>
<dbReference type="InterPro" id="IPR038375">
    <property type="entry name" value="NDUFAF7_sf"/>
</dbReference>